<protein>
    <submittedName>
        <fullName evidence="7">MerR family transcriptional regulator</fullName>
    </submittedName>
</protein>
<keyword evidence="8" id="KW-1185">Reference proteome</keyword>
<dbReference type="PRINTS" id="PR00040">
    <property type="entry name" value="HTHMERR"/>
</dbReference>
<gene>
    <name evidence="7" type="ORF">ACFSCS_04365</name>
</gene>
<dbReference type="PANTHER" id="PTHR30204:SF69">
    <property type="entry name" value="MERR-FAMILY TRANSCRIPTIONAL REGULATOR"/>
    <property type="match status" value="1"/>
</dbReference>
<keyword evidence="4" id="KW-0804">Transcription</keyword>
<organism evidence="7 8">
    <name type="scientific">Luteococcus peritonei</name>
    <dbReference type="NCBI Taxonomy" id="88874"/>
    <lineage>
        <taxon>Bacteria</taxon>
        <taxon>Bacillati</taxon>
        <taxon>Actinomycetota</taxon>
        <taxon>Actinomycetes</taxon>
        <taxon>Propionibacteriales</taxon>
        <taxon>Propionibacteriaceae</taxon>
        <taxon>Luteococcus</taxon>
    </lineage>
</organism>
<keyword evidence="2" id="KW-0805">Transcription regulation</keyword>
<comment type="caution">
    <text evidence="7">The sequence shown here is derived from an EMBL/GenBank/DDBJ whole genome shotgun (WGS) entry which is preliminary data.</text>
</comment>
<keyword evidence="3" id="KW-0238">DNA-binding</keyword>
<keyword evidence="5" id="KW-0175">Coiled coil</keyword>
<proteinExistence type="predicted"/>
<dbReference type="RefSeq" id="WP_343872154.1">
    <property type="nucleotide sequence ID" value="NZ_BAAAIX010000006.1"/>
</dbReference>
<evidence type="ECO:0000313" key="8">
    <source>
        <dbReference type="Proteomes" id="UP001597326"/>
    </source>
</evidence>
<dbReference type="InterPro" id="IPR009061">
    <property type="entry name" value="DNA-bd_dom_put_sf"/>
</dbReference>
<reference evidence="8" key="1">
    <citation type="journal article" date="2019" name="Int. J. Syst. Evol. Microbiol.">
        <title>The Global Catalogue of Microorganisms (GCM) 10K type strain sequencing project: providing services to taxonomists for standard genome sequencing and annotation.</title>
        <authorList>
            <consortium name="The Broad Institute Genomics Platform"/>
            <consortium name="The Broad Institute Genome Sequencing Center for Infectious Disease"/>
            <person name="Wu L."/>
            <person name="Ma J."/>
        </authorList>
    </citation>
    <scope>NUCLEOTIDE SEQUENCE [LARGE SCALE GENOMIC DNA]</scope>
    <source>
        <strain evidence="8">CAIM 431</strain>
    </source>
</reference>
<dbReference type="SMART" id="SM00422">
    <property type="entry name" value="HTH_MERR"/>
    <property type="match status" value="1"/>
</dbReference>
<evidence type="ECO:0000256" key="2">
    <source>
        <dbReference type="ARBA" id="ARBA00023015"/>
    </source>
</evidence>
<dbReference type="InterPro" id="IPR000551">
    <property type="entry name" value="MerR-type_HTH_dom"/>
</dbReference>
<keyword evidence="1" id="KW-0678">Repressor</keyword>
<dbReference type="EMBL" id="JBHUFZ010000009">
    <property type="protein sequence ID" value="MFD1889423.1"/>
    <property type="molecule type" value="Genomic_DNA"/>
</dbReference>
<feature type="domain" description="HTH merR-type" evidence="6">
    <location>
        <begin position="5"/>
        <end position="74"/>
    </location>
</feature>
<dbReference type="Pfam" id="PF13411">
    <property type="entry name" value="MerR_1"/>
    <property type="match status" value="1"/>
</dbReference>
<evidence type="ECO:0000256" key="1">
    <source>
        <dbReference type="ARBA" id="ARBA00022491"/>
    </source>
</evidence>
<accession>A0ABW4RSW1</accession>
<evidence type="ECO:0000256" key="4">
    <source>
        <dbReference type="ARBA" id="ARBA00023163"/>
    </source>
</evidence>
<dbReference type="SUPFAM" id="SSF46955">
    <property type="entry name" value="Putative DNA-binding domain"/>
    <property type="match status" value="1"/>
</dbReference>
<evidence type="ECO:0000259" key="6">
    <source>
        <dbReference type="PROSITE" id="PS50937"/>
    </source>
</evidence>
<dbReference type="InterPro" id="IPR047057">
    <property type="entry name" value="MerR_fam"/>
</dbReference>
<sequence length="132" mass="14560">MDTSSLTIGQVAARSGVSVDAIRYYEREGLLPEPDRDAGGRRIYSPAVLDALVLVGALRDVGFGIQDVREVMALKQMDCVEDRLRGVVDQCHRLQSALDEKARALRAARRRLRELQSEAEGYLRDGTPSCDG</sequence>
<feature type="coiled-coil region" evidence="5">
    <location>
        <begin position="91"/>
        <end position="125"/>
    </location>
</feature>
<dbReference type="Proteomes" id="UP001597326">
    <property type="component" value="Unassembled WGS sequence"/>
</dbReference>
<evidence type="ECO:0000256" key="3">
    <source>
        <dbReference type="ARBA" id="ARBA00023125"/>
    </source>
</evidence>
<evidence type="ECO:0000313" key="7">
    <source>
        <dbReference type="EMBL" id="MFD1889423.1"/>
    </source>
</evidence>
<dbReference type="PROSITE" id="PS50937">
    <property type="entry name" value="HTH_MERR_2"/>
    <property type="match status" value="1"/>
</dbReference>
<name>A0ABW4RSW1_9ACTN</name>
<dbReference type="PANTHER" id="PTHR30204">
    <property type="entry name" value="REDOX-CYCLING DRUG-SENSING TRANSCRIPTIONAL ACTIVATOR SOXR"/>
    <property type="match status" value="1"/>
</dbReference>
<dbReference type="PROSITE" id="PS00552">
    <property type="entry name" value="HTH_MERR_1"/>
    <property type="match status" value="1"/>
</dbReference>
<dbReference type="Gene3D" id="1.10.1660.10">
    <property type="match status" value="1"/>
</dbReference>
<evidence type="ECO:0000256" key="5">
    <source>
        <dbReference type="SAM" id="Coils"/>
    </source>
</evidence>